<dbReference type="EMBL" id="BARU01030960">
    <property type="protein sequence ID" value="GAH69215.1"/>
    <property type="molecule type" value="Genomic_DNA"/>
</dbReference>
<accession>X1IIX9</accession>
<protein>
    <submittedName>
        <fullName evidence="1">Uncharacterized protein</fullName>
    </submittedName>
</protein>
<reference evidence="1" key="1">
    <citation type="journal article" date="2014" name="Front. Microbiol.">
        <title>High frequency of phylogenetically diverse reductive dehalogenase-homologous genes in deep subseafloor sedimentary metagenomes.</title>
        <authorList>
            <person name="Kawai M."/>
            <person name="Futagami T."/>
            <person name="Toyoda A."/>
            <person name="Takaki Y."/>
            <person name="Nishi S."/>
            <person name="Hori S."/>
            <person name="Arai W."/>
            <person name="Tsubouchi T."/>
            <person name="Morono Y."/>
            <person name="Uchiyama I."/>
            <person name="Ito T."/>
            <person name="Fujiyama A."/>
            <person name="Inagaki F."/>
            <person name="Takami H."/>
        </authorList>
    </citation>
    <scope>NUCLEOTIDE SEQUENCE</scope>
    <source>
        <strain evidence="1">Expedition CK06-06</strain>
    </source>
</reference>
<organism evidence="1">
    <name type="scientific">marine sediment metagenome</name>
    <dbReference type="NCBI Taxonomy" id="412755"/>
    <lineage>
        <taxon>unclassified sequences</taxon>
        <taxon>metagenomes</taxon>
        <taxon>ecological metagenomes</taxon>
    </lineage>
</organism>
<evidence type="ECO:0000313" key="1">
    <source>
        <dbReference type="EMBL" id="GAH69215.1"/>
    </source>
</evidence>
<gene>
    <name evidence="1" type="ORF">S03H2_49035</name>
</gene>
<feature type="non-terminal residue" evidence="1">
    <location>
        <position position="1"/>
    </location>
</feature>
<dbReference type="AlphaFoldDB" id="X1IIX9"/>
<proteinExistence type="predicted"/>
<sequence>PESSLVGGFWGVDIGQDPPESAVLALFSQTAGKKVDNGQVS</sequence>
<comment type="caution">
    <text evidence="1">The sequence shown here is derived from an EMBL/GenBank/DDBJ whole genome shotgun (WGS) entry which is preliminary data.</text>
</comment>
<name>X1IIX9_9ZZZZ</name>